<dbReference type="GO" id="GO:0009014">
    <property type="term" value="F:succinyl-diaminopimelate desuccinylase activity"/>
    <property type="evidence" value="ECO:0007669"/>
    <property type="project" value="UniProtKB-UniRule"/>
</dbReference>
<dbReference type="SUPFAM" id="SSF55031">
    <property type="entry name" value="Bacterial exopeptidase dimerisation domain"/>
    <property type="match status" value="1"/>
</dbReference>
<dbReference type="SUPFAM" id="SSF53187">
    <property type="entry name" value="Zn-dependent exopeptidases"/>
    <property type="match status" value="1"/>
</dbReference>
<evidence type="ECO:0000256" key="12">
    <source>
        <dbReference type="ARBA" id="ARBA00023285"/>
    </source>
</evidence>
<keyword evidence="12 15" id="KW-0170">Cobalt</keyword>
<gene>
    <name evidence="15" type="primary">dapE</name>
    <name evidence="17" type="ORF">SAMN05660686_01116</name>
</gene>
<dbReference type="GO" id="GO:0006526">
    <property type="term" value="P:L-arginine biosynthetic process"/>
    <property type="evidence" value="ECO:0007669"/>
    <property type="project" value="TreeGrafter"/>
</dbReference>
<evidence type="ECO:0000256" key="13">
    <source>
        <dbReference type="ARBA" id="ARBA00031891"/>
    </source>
</evidence>
<comment type="function">
    <text evidence="15">Catalyzes the hydrolysis of N-succinyl-L,L-diaminopimelic acid (SDAP), forming succinate and LL-2,6-diaminopimelate (DAP), an intermediate involved in the bacterial biosynthesis of lysine and meso-diaminopimelic acid, an essential component of bacterial cell walls.</text>
</comment>
<evidence type="ECO:0000256" key="14">
    <source>
        <dbReference type="ARBA" id="ARBA00051301"/>
    </source>
</evidence>
<dbReference type="NCBIfam" id="TIGR01246">
    <property type="entry name" value="dapE_proteo"/>
    <property type="match status" value="1"/>
</dbReference>
<dbReference type="Pfam" id="PF07687">
    <property type="entry name" value="M20_dimer"/>
    <property type="match status" value="1"/>
</dbReference>
<evidence type="ECO:0000256" key="11">
    <source>
        <dbReference type="ARBA" id="ARBA00023154"/>
    </source>
</evidence>
<dbReference type="RefSeq" id="WP_093148791.1">
    <property type="nucleotide sequence ID" value="NZ_FNBW01000003.1"/>
</dbReference>
<dbReference type="PROSITE" id="PS00759">
    <property type="entry name" value="ARGE_DAPE_CPG2_2"/>
    <property type="match status" value="1"/>
</dbReference>
<dbReference type="AlphaFoldDB" id="A0A8G2BH27"/>
<name>A0A8G2BH27_9PROT</name>
<evidence type="ECO:0000313" key="17">
    <source>
        <dbReference type="EMBL" id="SDF38768.1"/>
    </source>
</evidence>
<comment type="caution">
    <text evidence="17">The sequence shown here is derived from an EMBL/GenBank/DDBJ whole genome shotgun (WGS) entry which is preliminary data.</text>
</comment>
<dbReference type="GO" id="GO:0050897">
    <property type="term" value="F:cobalt ion binding"/>
    <property type="evidence" value="ECO:0007669"/>
    <property type="project" value="UniProtKB-UniRule"/>
</dbReference>
<evidence type="ECO:0000256" key="3">
    <source>
        <dbReference type="ARBA" id="ARBA00011738"/>
    </source>
</evidence>
<feature type="binding site" evidence="15">
    <location>
        <position position="159"/>
    </location>
    <ligand>
        <name>Zn(2+)</name>
        <dbReference type="ChEBI" id="CHEBI:29105"/>
        <label>2</label>
    </ligand>
</feature>
<keyword evidence="8 15" id="KW-0378">Hydrolase</keyword>
<dbReference type="GO" id="GO:0008777">
    <property type="term" value="F:acetylornithine deacetylase activity"/>
    <property type="evidence" value="ECO:0007669"/>
    <property type="project" value="TreeGrafter"/>
</dbReference>
<keyword evidence="18" id="KW-1185">Reference proteome</keyword>
<dbReference type="Gene3D" id="3.40.630.10">
    <property type="entry name" value="Zn peptidases"/>
    <property type="match status" value="2"/>
</dbReference>
<sequence length="400" mass="42173">MSASPRAGSASATSTSADTAARLDPVEVAAGLIRCPSVTPEEGGALDLLQSLLEPMGFACHRLRFEAEGTPAIDNLYARRGTEAPHLCFAGHTDVVPVGDAAAWSKGPFDGTVADDRLWGRGAADMKGGIAAFVAAVDRYLASGEGRGSISLLITGDEEGPAVNGTTKVLDWMEANGEIPDMCIVGEPTNPTAMGDMMKIGRRGSFTGRLTVHGTQGHVAYPHLAENPVHGLIRLLEPFAHGTLDEGTAHFPPTTMSVTTIDVGNPANNVIPAEARATFNVRFNDAHSSASLEKMFRDSFDQKGVRYDMETECSGESFVTEPGALSDMISEASFAVTGRQPELSTTGGTSDARFIKRLCPVVEFGLVGQTMHKVDEHVAVADIRTLTDIYAAVLDRALGG</sequence>
<feature type="active site" description="Proton acceptor" evidence="15">
    <location>
        <position position="158"/>
    </location>
</feature>
<dbReference type="EC" id="3.5.1.18" evidence="4 15"/>
<dbReference type="InterPro" id="IPR036264">
    <property type="entry name" value="Bact_exopeptidase_dim_dom"/>
</dbReference>
<dbReference type="Pfam" id="PF01546">
    <property type="entry name" value="Peptidase_M20"/>
    <property type="match status" value="1"/>
</dbReference>
<keyword evidence="6 15" id="KW-0028">Amino-acid biosynthesis</keyword>
<dbReference type="InterPro" id="IPR001261">
    <property type="entry name" value="ArgE/DapE_CS"/>
</dbReference>
<protein>
    <recommendedName>
        <fullName evidence="5 15">Succinyl-diaminopimelate desuccinylase</fullName>
        <shortName evidence="15">SDAP desuccinylase</shortName>
        <ecNumber evidence="4 15">3.5.1.18</ecNumber>
    </recommendedName>
    <alternativeName>
        <fullName evidence="13 15">N-succinyl-LL-2,6-diaminoheptanedioate amidohydrolase</fullName>
    </alternativeName>
</protein>
<organism evidence="17 18">
    <name type="scientific">Thalassobaculum litoreum DSM 18839</name>
    <dbReference type="NCBI Taxonomy" id="1123362"/>
    <lineage>
        <taxon>Bacteria</taxon>
        <taxon>Pseudomonadati</taxon>
        <taxon>Pseudomonadota</taxon>
        <taxon>Alphaproteobacteria</taxon>
        <taxon>Rhodospirillales</taxon>
        <taxon>Thalassobaculaceae</taxon>
        <taxon>Thalassobaculum</taxon>
    </lineage>
</organism>
<evidence type="ECO:0000259" key="16">
    <source>
        <dbReference type="Pfam" id="PF07687"/>
    </source>
</evidence>
<proteinExistence type="inferred from homology"/>
<dbReference type="EMBL" id="FNBW01000003">
    <property type="protein sequence ID" value="SDF38768.1"/>
    <property type="molecule type" value="Genomic_DNA"/>
</dbReference>
<dbReference type="InterPro" id="IPR005941">
    <property type="entry name" value="DapE_proteobac"/>
</dbReference>
<feature type="binding site" evidence="15">
    <location>
        <position position="125"/>
    </location>
    <ligand>
        <name>Zn(2+)</name>
        <dbReference type="ChEBI" id="CHEBI:29105"/>
        <label>1</label>
    </ligand>
</feature>
<dbReference type="Proteomes" id="UP000198615">
    <property type="component" value="Unassembled WGS sequence"/>
</dbReference>
<dbReference type="PANTHER" id="PTHR43808">
    <property type="entry name" value="ACETYLORNITHINE DEACETYLASE"/>
    <property type="match status" value="1"/>
</dbReference>
<dbReference type="GO" id="GO:0009089">
    <property type="term" value="P:lysine biosynthetic process via diaminopimelate"/>
    <property type="evidence" value="ECO:0007669"/>
    <property type="project" value="UniProtKB-UniRule"/>
</dbReference>
<dbReference type="InterPro" id="IPR050072">
    <property type="entry name" value="Peptidase_M20A"/>
</dbReference>
<keyword evidence="7 15" id="KW-0479">Metal-binding</keyword>
<dbReference type="CDD" id="cd03891">
    <property type="entry name" value="M20_DapE_proteobac"/>
    <property type="match status" value="1"/>
</dbReference>
<feature type="binding site" evidence="15">
    <location>
        <position position="125"/>
    </location>
    <ligand>
        <name>Zn(2+)</name>
        <dbReference type="ChEBI" id="CHEBI:29105"/>
        <label>2</label>
    </ligand>
</feature>
<evidence type="ECO:0000256" key="15">
    <source>
        <dbReference type="HAMAP-Rule" id="MF_01690"/>
    </source>
</evidence>
<evidence type="ECO:0000256" key="4">
    <source>
        <dbReference type="ARBA" id="ARBA00011921"/>
    </source>
</evidence>
<reference evidence="17 18" key="1">
    <citation type="submission" date="2016-10" db="EMBL/GenBank/DDBJ databases">
        <authorList>
            <person name="Varghese N."/>
            <person name="Submissions S."/>
        </authorList>
    </citation>
    <scope>NUCLEOTIDE SEQUENCE [LARGE SCALE GENOMIC DNA]</scope>
    <source>
        <strain evidence="17 18">DSM 18839</strain>
    </source>
</reference>
<dbReference type="PANTHER" id="PTHR43808:SF31">
    <property type="entry name" value="N-ACETYL-L-CITRULLINE DEACETYLASE"/>
    <property type="match status" value="1"/>
</dbReference>
<dbReference type="InterPro" id="IPR011650">
    <property type="entry name" value="Peptidase_M20_dimer"/>
</dbReference>
<evidence type="ECO:0000256" key="8">
    <source>
        <dbReference type="ARBA" id="ARBA00022801"/>
    </source>
</evidence>
<dbReference type="OrthoDB" id="9809784at2"/>
<evidence type="ECO:0000256" key="2">
    <source>
        <dbReference type="ARBA" id="ARBA00006746"/>
    </source>
</evidence>
<dbReference type="UniPathway" id="UPA00034">
    <property type="reaction ID" value="UER00021"/>
</dbReference>
<dbReference type="HAMAP" id="MF_01690">
    <property type="entry name" value="DapE"/>
    <property type="match status" value="1"/>
</dbReference>
<comment type="similarity">
    <text evidence="2 15">Belongs to the peptidase M20A family. DapE subfamily.</text>
</comment>
<keyword evidence="11 15" id="KW-0457">Lysine biosynthesis</keyword>
<accession>A0A8G2BH27</accession>
<evidence type="ECO:0000256" key="1">
    <source>
        <dbReference type="ARBA" id="ARBA00005130"/>
    </source>
</evidence>
<feature type="binding site" evidence="15">
    <location>
        <position position="372"/>
    </location>
    <ligand>
        <name>Zn(2+)</name>
        <dbReference type="ChEBI" id="CHEBI:29105"/>
        <label>2</label>
    </ligand>
</feature>
<dbReference type="InterPro" id="IPR002933">
    <property type="entry name" value="Peptidase_M20"/>
</dbReference>
<dbReference type="GO" id="GO:0019877">
    <property type="term" value="P:diaminopimelate biosynthetic process"/>
    <property type="evidence" value="ECO:0007669"/>
    <property type="project" value="UniProtKB-UniRule"/>
</dbReference>
<dbReference type="NCBIfam" id="NF009557">
    <property type="entry name" value="PRK13009.1"/>
    <property type="match status" value="1"/>
</dbReference>
<evidence type="ECO:0000256" key="9">
    <source>
        <dbReference type="ARBA" id="ARBA00022833"/>
    </source>
</evidence>
<keyword evidence="9 15" id="KW-0862">Zinc</keyword>
<dbReference type="Gene3D" id="3.30.70.360">
    <property type="match status" value="1"/>
</dbReference>
<keyword evidence="10 15" id="KW-0220">Diaminopimelate biosynthesis</keyword>
<feature type="binding site" evidence="15">
    <location>
        <position position="92"/>
    </location>
    <ligand>
        <name>Zn(2+)</name>
        <dbReference type="ChEBI" id="CHEBI:29105"/>
        <label>1</label>
    </ligand>
</feature>
<evidence type="ECO:0000313" key="18">
    <source>
        <dbReference type="Proteomes" id="UP000198615"/>
    </source>
</evidence>
<feature type="active site" evidence="15">
    <location>
        <position position="94"/>
    </location>
</feature>
<dbReference type="GO" id="GO:0008270">
    <property type="term" value="F:zinc ion binding"/>
    <property type="evidence" value="ECO:0007669"/>
    <property type="project" value="UniProtKB-UniRule"/>
</dbReference>
<evidence type="ECO:0000256" key="5">
    <source>
        <dbReference type="ARBA" id="ARBA00022391"/>
    </source>
</evidence>
<evidence type="ECO:0000256" key="6">
    <source>
        <dbReference type="ARBA" id="ARBA00022605"/>
    </source>
</evidence>
<comment type="catalytic activity">
    <reaction evidence="14 15">
        <text>N-succinyl-(2S,6S)-2,6-diaminopimelate + H2O = (2S,6S)-2,6-diaminopimelate + succinate</text>
        <dbReference type="Rhea" id="RHEA:22608"/>
        <dbReference type="ChEBI" id="CHEBI:15377"/>
        <dbReference type="ChEBI" id="CHEBI:30031"/>
        <dbReference type="ChEBI" id="CHEBI:57609"/>
        <dbReference type="ChEBI" id="CHEBI:58087"/>
        <dbReference type="EC" id="3.5.1.18"/>
    </reaction>
</comment>
<evidence type="ECO:0000256" key="7">
    <source>
        <dbReference type="ARBA" id="ARBA00022723"/>
    </source>
</evidence>
<comment type="pathway">
    <text evidence="1 15">Amino-acid biosynthesis; L-lysine biosynthesis via DAP pathway; LL-2,6-diaminopimelate from (S)-tetrahydrodipicolinate (succinylase route): step 3/3.</text>
</comment>
<feature type="domain" description="Peptidase M20 dimerisation" evidence="16">
    <location>
        <begin position="200"/>
        <end position="307"/>
    </location>
</feature>
<evidence type="ECO:0000256" key="10">
    <source>
        <dbReference type="ARBA" id="ARBA00022915"/>
    </source>
</evidence>
<feature type="binding site" evidence="15">
    <location>
        <position position="187"/>
    </location>
    <ligand>
        <name>Zn(2+)</name>
        <dbReference type="ChEBI" id="CHEBI:29105"/>
        <label>1</label>
    </ligand>
</feature>
<comment type="cofactor">
    <cofactor evidence="15">
        <name>Zn(2+)</name>
        <dbReference type="ChEBI" id="CHEBI:29105"/>
    </cofactor>
    <cofactor evidence="15">
        <name>Co(2+)</name>
        <dbReference type="ChEBI" id="CHEBI:48828"/>
    </cofactor>
    <text evidence="15">Binds 2 Zn(2+) or Co(2+) ions per subunit.</text>
</comment>
<comment type="subunit">
    <text evidence="3 15">Homodimer.</text>
</comment>